<evidence type="ECO:0000256" key="2">
    <source>
        <dbReference type="ARBA" id="ARBA00009604"/>
    </source>
</evidence>
<keyword evidence="7 9" id="KW-0324">Glycolysis</keyword>
<keyword evidence="8 9" id="KW-0456">Lyase</keyword>
<name>A0A1G1YLB5_9BACT</name>
<comment type="pathway">
    <text evidence="1 9">Carbohydrate degradation; glycolysis; pyruvate from D-glyceraldehyde 3-phosphate: step 4/5.</text>
</comment>
<organism evidence="15 16">
    <name type="scientific">Candidatus Buchananbacteria bacterium RIFCSPLOWO2_01_FULL_39_33</name>
    <dbReference type="NCBI Taxonomy" id="1797543"/>
    <lineage>
        <taxon>Bacteria</taxon>
        <taxon>Candidatus Buchananiibacteriota</taxon>
    </lineage>
</organism>
<comment type="cofactor">
    <cofactor evidence="9">
        <name>Mg(2+)</name>
        <dbReference type="ChEBI" id="CHEBI:18420"/>
    </cofactor>
    <text evidence="9">Binds a second Mg(2+) ion via substrate during catalysis.</text>
</comment>
<dbReference type="GO" id="GO:0005576">
    <property type="term" value="C:extracellular region"/>
    <property type="evidence" value="ECO:0007669"/>
    <property type="project" value="UniProtKB-SubCell"/>
</dbReference>
<feature type="binding site" evidence="9">
    <location>
        <position position="369"/>
    </location>
    <ligand>
        <name>(2R)-2-phosphoglycerate</name>
        <dbReference type="ChEBI" id="CHEBI:58289"/>
    </ligand>
</feature>
<feature type="binding site" evidence="11">
    <location>
        <position position="315"/>
    </location>
    <ligand>
        <name>substrate</name>
    </ligand>
</feature>
<dbReference type="InterPro" id="IPR020809">
    <property type="entry name" value="Enolase_CS"/>
</dbReference>
<dbReference type="FunFam" id="3.30.390.10:FF:000001">
    <property type="entry name" value="Enolase"/>
    <property type="match status" value="1"/>
</dbReference>
<evidence type="ECO:0000256" key="8">
    <source>
        <dbReference type="ARBA" id="ARBA00023239"/>
    </source>
</evidence>
<feature type="domain" description="Enolase C-terminal TIM barrel" evidence="13">
    <location>
        <begin position="143"/>
        <end position="415"/>
    </location>
</feature>
<feature type="binding site" evidence="9">
    <location>
        <position position="370"/>
    </location>
    <ligand>
        <name>(2R)-2-phosphoglycerate</name>
        <dbReference type="ChEBI" id="CHEBI:58289"/>
    </ligand>
</feature>
<dbReference type="SFLD" id="SFLDG00178">
    <property type="entry name" value="enolase"/>
    <property type="match status" value="1"/>
</dbReference>
<dbReference type="EC" id="4.2.1.11" evidence="3 9"/>
<dbReference type="Gene3D" id="3.30.390.10">
    <property type="entry name" value="Enolase-like, N-terminal domain"/>
    <property type="match status" value="1"/>
</dbReference>
<keyword evidence="9 12" id="KW-0479">Metal-binding</keyword>
<comment type="caution">
    <text evidence="15">The sequence shown here is derived from an EMBL/GenBank/DDBJ whole genome shotgun (WGS) entry which is preliminary data.</text>
</comment>
<feature type="active site" description="Proton donor" evidence="9 10">
    <location>
        <position position="208"/>
    </location>
</feature>
<dbReference type="InterPro" id="IPR000941">
    <property type="entry name" value="Enolase"/>
</dbReference>
<feature type="binding site" evidence="9 12">
    <location>
        <position position="288"/>
    </location>
    <ligand>
        <name>Mg(2+)</name>
        <dbReference type="ChEBI" id="CHEBI:18420"/>
    </ligand>
</feature>
<keyword evidence="15" id="KW-0670">Pyruvate</keyword>
<dbReference type="PANTHER" id="PTHR11902">
    <property type="entry name" value="ENOLASE"/>
    <property type="match status" value="1"/>
</dbReference>
<feature type="domain" description="Enolase N-terminal" evidence="14">
    <location>
        <begin position="4"/>
        <end position="134"/>
    </location>
</feature>
<evidence type="ECO:0000256" key="3">
    <source>
        <dbReference type="ARBA" id="ARBA00012058"/>
    </source>
</evidence>
<evidence type="ECO:0000313" key="15">
    <source>
        <dbReference type="EMBL" id="OGY53145.1"/>
    </source>
</evidence>
<evidence type="ECO:0000259" key="13">
    <source>
        <dbReference type="SMART" id="SM01192"/>
    </source>
</evidence>
<feature type="binding site" evidence="9 12">
    <location>
        <position position="245"/>
    </location>
    <ligand>
        <name>Mg(2+)</name>
        <dbReference type="ChEBI" id="CHEBI:18420"/>
    </ligand>
</feature>
<evidence type="ECO:0000256" key="12">
    <source>
        <dbReference type="PIRSR" id="PIRSR001400-3"/>
    </source>
</evidence>
<dbReference type="GO" id="GO:0000287">
    <property type="term" value="F:magnesium ion binding"/>
    <property type="evidence" value="ECO:0007669"/>
    <property type="project" value="UniProtKB-UniRule"/>
</dbReference>
<keyword evidence="5 9" id="KW-0964">Secreted</keyword>
<dbReference type="UniPathway" id="UPA00109">
    <property type="reaction ID" value="UER00187"/>
</dbReference>
<evidence type="ECO:0000256" key="9">
    <source>
        <dbReference type="HAMAP-Rule" id="MF_00318"/>
    </source>
</evidence>
<accession>A0A1G1YLB5</accession>
<feature type="binding site" evidence="9">
    <location>
        <position position="340"/>
    </location>
    <ligand>
        <name>(2R)-2-phosphoglycerate</name>
        <dbReference type="ChEBI" id="CHEBI:58289"/>
    </ligand>
</feature>
<evidence type="ECO:0000259" key="14">
    <source>
        <dbReference type="SMART" id="SM01193"/>
    </source>
</evidence>
<dbReference type="SMART" id="SM01192">
    <property type="entry name" value="Enolase_C"/>
    <property type="match status" value="1"/>
</dbReference>
<feature type="binding site" evidence="11">
    <location>
        <position position="288"/>
    </location>
    <ligand>
        <name>substrate</name>
    </ligand>
</feature>
<dbReference type="GO" id="GO:0009986">
    <property type="term" value="C:cell surface"/>
    <property type="evidence" value="ECO:0007669"/>
    <property type="project" value="UniProtKB-SubCell"/>
</dbReference>
<sequence length="415" mass="45858">MSIIRKITAREILDSRGQPTVEVEVVLTSGRQAWASVPSGASIGTHEALELRDQDQRRYWGQGVLKAVDSVNKKIAPKLIGLDPKNQKKIDELMLKLDGTPNKSKLGANAILGVSLAVARVAAIDNSQPLYLYLKKKYWSRGKLSFPVPMMNILNGGVHAGWAVDIQEFMILPKQKNIKEAIRCGAEIFASLKKILKSRGYATTVGDEGGYAPKLPGNEKALAIILQAVTKAGYQTDSQVKLGIDAAASEFYKDGVYAMAADKKKRDVGQMLELYESWLKKYPLESLEDGLAEDDWNSWQKLTKKLGKKITLVGDDLFVTNVKRLKEGIKKQVGNAILIKLNQIGTLTETVNCLKLAQKHNYKVAISHRSGETLDDFIADLAVAASANYLKAGSLARGERIAKYNRLMEIWDEMK</sequence>
<keyword evidence="9" id="KW-0963">Cytoplasm</keyword>
<feature type="binding site" evidence="9 12">
    <location>
        <position position="315"/>
    </location>
    <ligand>
        <name>Mg(2+)</name>
        <dbReference type="ChEBI" id="CHEBI:18420"/>
    </ligand>
</feature>
<dbReference type="SUPFAM" id="SSF54826">
    <property type="entry name" value="Enolase N-terminal domain-like"/>
    <property type="match status" value="1"/>
</dbReference>
<dbReference type="Pfam" id="PF03952">
    <property type="entry name" value="Enolase_N"/>
    <property type="match status" value="1"/>
</dbReference>
<feature type="binding site" evidence="11">
    <location>
        <position position="168"/>
    </location>
    <ligand>
        <name>substrate</name>
    </ligand>
</feature>
<feature type="binding site" evidence="11">
    <location>
        <position position="159"/>
    </location>
    <ligand>
        <name>substrate</name>
    </ligand>
</feature>
<feature type="binding site" evidence="11">
    <location>
        <position position="391"/>
    </location>
    <ligand>
        <name>substrate</name>
    </ligand>
</feature>
<dbReference type="InterPro" id="IPR020810">
    <property type="entry name" value="Enolase_C"/>
</dbReference>
<feature type="active site" description="Proton acceptor" evidence="9 10">
    <location>
        <position position="340"/>
    </location>
</feature>
<evidence type="ECO:0000256" key="5">
    <source>
        <dbReference type="ARBA" id="ARBA00022525"/>
    </source>
</evidence>
<dbReference type="InterPro" id="IPR036849">
    <property type="entry name" value="Enolase-like_C_sf"/>
</dbReference>
<evidence type="ECO:0000256" key="7">
    <source>
        <dbReference type="ARBA" id="ARBA00023152"/>
    </source>
</evidence>
<dbReference type="NCBIfam" id="TIGR01060">
    <property type="entry name" value="eno"/>
    <property type="match status" value="1"/>
</dbReference>
<comment type="similarity">
    <text evidence="2 9">Belongs to the enolase family.</text>
</comment>
<dbReference type="Proteomes" id="UP000177376">
    <property type="component" value="Unassembled WGS sequence"/>
</dbReference>
<comment type="function">
    <text evidence="9">Catalyzes the reversible conversion of 2-phosphoglycerate (2-PG) into phosphoenolpyruvate (PEP). It is essential for the degradation of carbohydrates via glycolysis.</text>
</comment>
<dbReference type="GO" id="GO:0006096">
    <property type="term" value="P:glycolytic process"/>
    <property type="evidence" value="ECO:0007669"/>
    <property type="project" value="UniProtKB-UniRule"/>
</dbReference>
<dbReference type="Pfam" id="PF00113">
    <property type="entry name" value="Enolase_C"/>
    <property type="match status" value="1"/>
</dbReference>
<dbReference type="GO" id="GO:0004634">
    <property type="term" value="F:phosphopyruvate hydratase activity"/>
    <property type="evidence" value="ECO:0007669"/>
    <property type="project" value="UniProtKB-UniRule"/>
</dbReference>
<feature type="binding site" evidence="11">
    <location>
        <begin position="367"/>
        <end position="370"/>
    </location>
    <ligand>
        <name>substrate</name>
    </ligand>
</feature>
<dbReference type="EMBL" id="MHIM01000004">
    <property type="protein sequence ID" value="OGY53145.1"/>
    <property type="molecule type" value="Genomic_DNA"/>
</dbReference>
<dbReference type="SFLD" id="SFLDS00001">
    <property type="entry name" value="Enolase"/>
    <property type="match status" value="1"/>
</dbReference>
<dbReference type="SMART" id="SM01193">
    <property type="entry name" value="Enolase_N"/>
    <property type="match status" value="1"/>
</dbReference>
<evidence type="ECO:0000313" key="16">
    <source>
        <dbReference type="Proteomes" id="UP000177376"/>
    </source>
</evidence>
<dbReference type="PIRSF" id="PIRSF001400">
    <property type="entry name" value="Enolase"/>
    <property type="match status" value="1"/>
</dbReference>
<dbReference type="HAMAP" id="MF_00318">
    <property type="entry name" value="Enolase"/>
    <property type="match status" value="1"/>
</dbReference>
<dbReference type="PRINTS" id="PR00148">
    <property type="entry name" value="ENOLASE"/>
</dbReference>
<dbReference type="SFLD" id="SFLDF00002">
    <property type="entry name" value="enolase"/>
    <property type="match status" value="1"/>
</dbReference>
<gene>
    <name evidence="9" type="primary">eno</name>
    <name evidence="15" type="ORF">A3A02_00315</name>
</gene>
<feature type="binding site" evidence="9">
    <location>
        <position position="167"/>
    </location>
    <ligand>
        <name>(2R)-2-phosphoglycerate</name>
        <dbReference type="ChEBI" id="CHEBI:58289"/>
    </ligand>
</feature>
<dbReference type="CDD" id="cd03313">
    <property type="entry name" value="enolase"/>
    <property type="match status" value="1"/>
</dbReference>
<dbReference type="Gene3D" id="3.20.20.120">
    <property type="entry name" value="Enolase-like C-terminal domain"/>
    <property type="match status" value="1"/>
</dbReference>
<comment type="subcellular location">
    <subcellularLocation>
        <location evidence="9">Cytoplasm</location>
    </subcellularLocation>
    <subcellularLocation>
        <location evidence="9">Secreted</location>
    </subcellularLocation>
    <subcellularLocation>
        <location evidence="9">Cell surface</location>
    </subcellularLocation>
    <text evidence="9">Fractions of enolase are present in both the cytoplasm and on the cell surface.</text>
</comment>
<dbReference type="AlphaFoldDB" id="A0A1G1YLB5"/>
<feature type="binding site" evidence="9">
    <location>
        <position position="391"/>
    </location>
    <ligand>
        <name>(2R)-2-phosphoglycerate</name>
        <dbReference type="ChEBI" id="CHEBI:58289"/>
    </ligand>
</feature>
<keyword evidence="6 9" id="KW-0460">Magnesium</keyword>
<evidence type="ECO:0000256" key="11">
    <source>
        <dbReference type="PIRSR" id="PIRSR001400-2"/>
    </source>
</evidence>
<dbReference type="SUPFAM" id="SSF51604">
    <property type="entry name" value="Enolase C-terminal domain-like"/>
    <property type="match status" value="1"/>
</dbReference>
<dbReference type="GO" id="GO:0000015">
    <property type="term" value="C:phosphopyruvate hydratase complex"/>
    <property type="evidence" value="ECO:0007669"/>
    <property type="project" value="InterPro"/>
</dbReference>
<dbReference type="InterPro" id="IPR020811">
    <property type="entry name" value="Enolase_N"/>
</dbReference>
<comment type="catalytic activity">
    <reaction evidence="9">
        <text>(2R)-2-phosphoglycerate = phosphoenolpyruvate + H2O</text>
        <dbReference type="Rhea" id="RHEA:10164"/>
        <dbReference type="ChEBI" id="CHEBI:15377"/>
        <dbReference type="ChEBI" id="CHEBI:58289"/>
        <dbReference type="ChEBI" id="CHEBI:58702"/>
        <dbReference type="EC" id="4.2.1.11"/>
    </reaction>
</comment>
<evidence type="ECO:0000256" key="10">
    <source>
        <dbReference type="PIRSR" id="PIRSR001400-1"/>
    </source>
</evidence>
<protein>
    <recommendedName>
        <fullName evidence="4 9">Enolase</fullName>
        <ecNumber evidence="3 9">4.2.1.11</ecNumber>
    </recommendedName>
    <alternativeName>
        <fullName evidence="9">2-phospho-D-glycerate hydro-lyase</fullName>
    </alternativeName>
    <alternativeName>
        <fullName evidence="9">2-phosphoglycerate dehydratase</fullName>
    </alternativeName>
</protein>
<evidence type="ECO:0000256" key="4">
    <source>
        <dbReference type="ARBA" id="ARBA00017068"/>
    </source>
</evidence>
<evidence type="ECO:0000256" key="6">
    <source>
        <dbReference type="ARBA" id="ARBA00022842"/>
    </source>
</evidence>
<evidence type="ECO:0000256" key="1">
    <source>
        <dbReference type="ARBA" id="ARBA00005031"/>
    </source>
</evidence>
<dbReference type="PANTHER" id="PTHR11902:SF1">
    <property type="entry name" value="ENOLASE"/>
    <property type="match status" value="1"/>
</dbReference>
<comment type="cofactor">
    <cofactor evidence="12">
        <name>Mg(2+)</name>
        <dbReference type="ChEBI" id="CHEBI:18420"/>
    </cofactor>
    <text evidence="12">Mg(2+) is required for catalysis and for stabilizing the dimer.</text>
</comment>
<dbReference type="InterPro" id="IPR029017">
    <property type="entry name" value="Enolase-like_N"/>
</dbReference>
<proteinExistence type="inferred from homology"/>
<dbReference type="PROSITE" id="PS00164">
    <property type="entry name" value="ENOLASE"/>
    <property type="match status" value="1"/>
</dbReference>
<reference evidence="15 16" key="1">
    <citation type="journal article" date="2016" name="Nat. Commun.">
        <title>Thousands of microbial genomes shed light on interconnected biogeochemical processes in an aquifer system.</title>
        <authorList>
            <person name="Anantharaman K."/>
            <person name="Brown C.T."/>
            <person name="Hug L.A."/>
            <person name="Sharon I."/>
            <person name="Castelle C.J."/>
            <person name="Probst A.J."/>
            <person name="Thomas B.C."/>
            <person name="Singh A."/>
            <person name="Wilkins M.J."/>
            <person name="Karaoz U."/>
            <person name="Brodie E.L."/>
            <person name="Williams K.H."/>
            <person name="Hubbard S.S."/>
            <person name="Banfield J.F."/>
        </authorList>
    </citation>
    <scope>NUCLEOTIDE SEQUENCE [LARGE SCALE GENOMIC DNA]</scope>
</reference>